<sequence>MPTLQRHQPASCGRSRKTRNHRSNCWATRWVPQAPTIRQIRIENRELLVQSVSRQWSRQKPHQ</sequence>
<name>A0AAD5KF43_9CRUS</name>
<feature type="region of interest" description="Disordered" evidence="1">
    <location>
        <begin position="1"/>
        <end position="23"/>
    </location>
</feature>
<evidence type="ECO:0000313" key="2">
    <source>
        <dbReference type="EMBL" id="KAI9550519.1"/>
    </source>
</evidence>
<dbReference type="AlphaFoldDB" id="A0AAD5KF43"/>
<dbReference type="Proteomes" id="UP000820818">
    <property type="component" value="Unassembled WGS sequence"/>
</dbReference>
<evidence type="ECO:0000313" key="3">
    <source>
        <dbReference type="Proteomes" id="UP000820818"/>
    </source>
</evidence>
<proteinExistence type="predicted"/>
<comment type="caution">
    <text evidence="2">The sequence shown here is derived from an EMBL/GenBank/DDBJ whole genome shotgun (WGS) entry which is preliminary data.</text>
</comment>
<evidence type="ECO:0000256" key="1">
    <source>
        <dbReference type="SAM" id="MobiDB-lite"/>
    </source>
</evidence>
<keyword evidence="3" id="KW-1185">Reference proteome</keyword>
<reference evidence="2" key="1">
    <citation type="submission" date="2022-05" db="EMBL/GenBank/DDBJ databases">
        <title>A multi-omics perspective on studying reproductive biology in Daphnia sinensis.</title>
        <authorList>
            <person name="Jia J."/>
        </authorList>
    </citation>
    <scope>NUCLEOTIDE SEQUENCE</scope>
    <source>
        <strain evidence="2">WSL</strain>
    </source>
</reference>
<gene>
    <name evidence="2" type="ORF">GHT06_005395</name>
</gene>
<protein>
    <submittedName>
        <fullName evidence="2">Uncharacterized protein</fullName>
    </submittedName>
</protein>
<accession>A0AAD5KF43</accession>
<organism evidence="2 3">
    <name type="scientific">Daphnia sinensis</name>
    <dbReference type="NCBI Taxonomy" id="1820382"/>
    <lineage>
        <taxon>Eukaryota</taxon>
        <taxon>Metazoa</taxon>
        <taxon>Ecdysozoa</taxon>
        <taxon>Arthropoda</taxon>
        <taxon>Crustacea</taxon>
        <taxon>Branchiopoda</taxon>
        <taxon>Diplostraca</taxon>
        <taxon>Cladocera</taxon>
        <taxon>Anomopoda</taxon>
        <taxon>Daphniidae</taxon>
        <taxon>Daphnia</taxon>
        <taxon>Daphnia similis group</taxon>
    </lineage>
</organism>
<dbReference type="EMBL" id="WJBH02000139">
    <property type="protein sequence ID" value="KAI9550519.1"/>
    <property type="molecule type" value="Genomic_DNA"/>
</dbReference>